<evidence type="ECO:0000256" key="1">
    <source>
        <dbReference type="SAM" id="MobiDB-lite"/>
    </source>
</evidence>
<protein>
    <submittedName>
        <fullName evidence="2">Uncharacterized protein</fullName>
    </submittedName>
</protein>
<dbReference type="Proteomes" id="UP000784294">
    <property type="component" value="Unassembled WGS sequence"/>
</dbReference>
<dbReference type="EMBL" id="CAAALY010244984">
    <property type="protein sequence ID" value="VEL32990.1"/>
    <property type="molecule type" value="Genomic_DNA"/>
</dbReference>
<proteinExistence type="predicted"/>
<evidence type="ECO:0000313" key="2">
    <source>
        <dbReference type="EMBL" id="VEL32990.1"/>
    </source>
</evidence>
<feature type="compositionally biased region" description="Low complexity" evidence="1">
    <location>
        <begin position="117"/>
        <end position="130"/>
    </location>
</feature>
<organism evidence="2 3">
    <name type="scientific">Protopolystoma xenopodis</name>
    <dbReference type="NCBI Taxonomy" id="117903"/>
    <lineage>
        <taxon>Eukaryota</taxon>
        <taxon>Metazoa</taxon>
        <taxon>Spiralia</taxon>
        <taxon>Lophotrochozoa</taxon>
        <taxon>Platyhelminthes</taxon>
        <taxon>Monogenea</taxon>
        <taxon>Polyopisthocotylea</taxon>
        <taxon>Polystomatidea</taxon>
        <taxon>Polystomatidae</taxon>
        <taxon>Protopolystoma</taxon>
    </lineage>
</organism>
<accession>A0A448XBM5</accession>
<dbReference type="AlphaFoldDB" id="A0A448XBM5"/>
<feature type="region of interest" description="Disordered" evidence="1">
    <location>
        <begin position="181"/>
        <end position="223"/>
    </location>
</feature>
<feature type="region of interest" description="Disordered" evidence="1">
    <location>
        <begin position="116"/>
        <end position="139"/>
    </location>
</feature>
<comment type="caution">
    <text evidence="2">The sequence shown here is derived from an EMBL/GenBank/DDBJ whole genome shotgun (WGS) entry which is preliminary data.</text>
</comment>
<gene>
    <name evidence="2" type="ORF">PXEA_LOCUS26430</name>
</gene>
<reference evidence="2" key="1">
    <citation type="submission" date="2018-11" db="EMBL/GenBank/DDBJ databases">
        <authorList>
            <consortium name="Pathogen Informatics"/>
        </authorList>
    </citation>
    <scope>NUCLEOTIDE SEQUENCE</scope>
</reference>
<sequence>MEHSLVNPMLGLSTGADAPNTEHFGHSTEYPMVLGPLPTIGLSDNAYLSELPPRTNQCLLTITGALIEVRMLIVGERVTVLPAWVDVNQVAFTQYAPGSGHVSGGGGSVVGAGTGAAGAAPSHLGSSGTAGASGGPGAVTAGSASGIGVPLGAGGGGVAAGGTISTSAAGTTGMGGVGGGASGAGGVVGDNDAGNPSEWGEPTQGTDNAQTSGMVNAGGAASA</sequence>
<evidence type="ECO:0000313" key="3">
    <source>
        <dbReference type="Proteomes" id="UP000784294"/>
    </source>
</evidence>
<feature type="compositionally biased region" description="Polar residues" evidence="1">
    <location>
        <begin position="203"/>
        <end position="214"/>
    </location>
</feature>
<dbReference type="OrthoDB" id="297923at2759"/>
<name>A0A448XBM5_9PLAT</name>
<keyword evidence="3" id="KW-1185">Reference proteome</keyword>